<organism evidence="2">
    <name type="scientific">Gaeumannomyces tritici (strain R3-111a-1)</name>
    <name type="common">Wheat and barley take-all root rot fungus</name>
    <name type="synonym">Gaeumannomyces graminis var. tritici</name>
    <dbReference type="NCBI Taxonomy" id="644352"/>
    <lineage>
        <taxon>Eukaryota</taxon>
        <taxon>Fungi</taxon>
        <taxon>Dikarya</taxon>
        <taxon>Ascomycota</taxon>
        <taxon>Pezizomycotina</taxon>
        <taxon>Sordariomycetes</taxon>
        <taxon>Sordariomycetidae</taxon>
        <taxon>Magnaporthales</taxon>
        <taxon>Magnaporthaceae</taxon>
        <taxon>Gaeumannomyces</taxon>
    </lineage>
</organism>
<reference evidence="2" key="2">
    <citation type="submission" date="2010-07" db="EMBL/GenBank/DDBJ databases">
        <authorList>
            <consortium name="The Broad Institute Genome Sequencing Platform"/>
            <consortium name="Broad Institute Genome Sequencing Center for Infectious Disease"/>
            <person name="Ma L.-J."/>
            <person name="Dead R."/>
            <person name="Young S."/>
            <person name="Zeng Q."/>
            <person name="Koehrsen M."/>
            <person name="Alvarado L."/>
            <person name="Berlin A."/>
            <person name="Chapman S.B."/>
            <person name="Chen Z."/>
            <person name="Freedman E."/>
            <person name="Gellesch M."/>
            <person name="Goldberg J."/>
            <person name="Griggs A."/>
            <person name="Gujja S."/>
            <person name="Heilman E.R."/>
            <person name="Heiman D."/>
            <person name="Hepburn T."/>
            <person name="Howarth C."/>
            <person name="Jen D."/>
            <person name="Larson L."/>
            <person name="Mehta T."/>
            <person name="Neiman D."/>
            <person name="Pearson M."/>
            <person name="Roberts A."/>
            <person name="Saif S."/>
            <person name="Shea T."/>
            <person name="Shenoy N."/>
            <person name="Sisk P."/>
            <person name="Stolte C."/>
            <person name="Sykes S."/>
            <person name="Walk T."/>
            <person name="White J."/>
            <person name="Yandava C."/>
            <person name="Haas B."/>
            <person name="Nusbaum C."/>
            <person name="Birren B."/>
        </authorList>
    </citation>
    <scope>NUCLEOTIDE SEQUENCE</scope>
    <source>
        <strain evidence="2">R3-111a-1</strain>
    </source>
</reference>
<dbReference type="GeneID" id="20352206"/>
<feature type="region of interest" description="Disordered" evidence="1">
    <location>
        <begin position="17"/>
        <end position="70"/>
    </location>
</feature>
<evidence type="ECO:0000256" key="1">
    <source>
        <dbReference type="SAM" id="MobiDB-lite"/>
    </source>
</evidence>
<dbReference type="AlphaFoldDB" id="J3PE25"/>
<evidence type="ECO:0000313" key="4">
    <source>
        <dbReference type="Proteomes" id="UP000006039"/>
    </source>
</evidence>
<dbReference type="HOGENOM" id="CLU_1906874_0_0_1"/>
<reference evidence="4" key="1">
    <citation type="submission" date="2010-07" db="EMBL/GenBank/DDBJ databases">
        <title>The genome sequence of Gaeumannomyces graminis var. tritici strain R3-111a-1.</title>
        <authorList>
            <consortium name="The Broad Institute Genome Sequencing Platform"/>
            <person name="Ma L.-J."/>
            <person name="Dead R."/>
            <person name="Young S."/>
            <person name="Zeng Q."/>
            <person name="Koehrsen M."/>
            <person name="Alvarado L."/>
            <person name="Berlin A."/>
            <person name="Chapman S.B."/>
            <person name="Chen Z."/>
            <person name="Freedman E."/>
            <person name="Gellesch M."/>
            <person name="Goldberg J."/>
            <person name="Griggs A."/>
            <person name="Gujja S."/>
            <person name="Heilman E.R."/>
            <person name="Heiman D."/>
            <person name="Hepburn T."/>
            <person name="Howarth C."/>
            <person name="Jen D."/>
            <person name="Larson L."/>
            <person name="Mehta T."/>
            <person name="Neiman D."/>
            <person name="Pearson M."/>
            <person name="Roberts A."/>
            <person name="Saif S."/>
            <person name="Shea T."/>
            <person name="Shenoy N."/>
            <person name="Sisk P."/>
            <person name="Stolte C."/>
            <person name="Sykes S."/>
            <person name="Walk T."/>
            <person name="White J."/>
            <person name="Yandava C."/>
            <person name="Haas B."/>
            <person name="Nusbaum C."/>
            <person name="Birren B."/>
        </authorList>
    </citation>
    <scope>NUCLEOTIDE SEQUENCE [LARGE SCALE GENOMIC DNA]</scope>
    <source>
        <strain evidence="4">R3-111a-1</strain>
    </source>
</reference>
<sequence length="133" mass="14680">MKRENCEHFQGAQWARRAWTADPAPAIGRPAPARPPPPVFPSLPPQQNWSLAGNGRVRIGRPRSMDASRRSGSERCRFLAWFSSRLATALVAVARLVSLHIDGLNRPTQLTCGPQAQVPQQETNTRSEPTHAP</sequence>
<protein>
    <submittedName>
        <fullName evidence="2 3">Uncharacterized protein</fullName>
    </submittedName>
</protein>
<dbReference type="Proteomes" id="UP000006039">
    <property type="component" value="Unassembled WGS sequence"/>
</dbReference>
<accession>J3PE25</accession>
<dbReference type="EnsemblFungi" id="EJT70725">
    <property type="protein sequence ID" value="EJT70725"/>
    <property type="gene ID" value="GGTG_11748"/>
</dbReference>
<evidence type="ECO:0000313" key="2">
    <source>
        <dbReference type="EMBL" id="EJT70725.1"/>
    </source>
</evidence>
<dbReference type="RefSeq" id="XP_009227903.1">
    <property type="nucleotide sequence ID" value="XM_009229639.1"/>
</dbReference>
<feature type="compositionally biased region" description="Polar residues" evidence="1">
    <location>
        <begin position="106"/>
        <end position="127"/>
    </location>
</feature>
<gene>
    <name evidence="3" type="primary">20352206</name>
    <name evidence="2" type="ORF">GGTG_11748</name>
</gene>
<reference evidence="3" key="4">
    <citation type="journal article" date="2015" name="G3 (Bethesda)">
        <title>Genome sequences of three phytopathogenic species of the Magnaporthaceae family of fungi.</title>
        <authorList>
            <person name="Okagaki L.H."/>
            <person name="Nunes C.C."/>
            <person name="Sailsbery J."/>
            <person name="Clay B."/>
            <person name="Brown D."/>
            <person name="John T."/>
            <person name="Oh Y."/>
            <person name="Young N."/>
            <person name="Fitzgerald M."/>
            <person name="Haas B.J."/>
            <person name="Zeng Q."/>
            <person name="Young S."/>
            <person name="Adiconis X."/>
            <person name="Fan L."/>
            <person name="Levin J.Z."/>
            <person name="Mitchell T.K."/>
            <person name="Okubara P.A."/>
            <person name="Farman M.L."/>
            <person name="Kohn L.M."/>
            <person name="Birren B."/>
            <person name="Ma L.-J."/>
            <person name="Dean R.A."/>
        </authorList>
    </citation>
    <scope>NUCLEOTIDE SEQUENCE</scope>
    <source>
        <strain evidence="3">R3-111a-1</strain>
    </source>
</reference>
<keyword evidence="4" id="KW-1185">Reference proteome</keyword>
<feature type="region of interest" description="Disordered" evidence="1">
    <location>
        <begin position="106"/>
        <end position="133"/>
    </location>
</feature>
<dbReference type="EMBL" id="GL385401">
    <property type="protein sequence ID" value="EJT70725.1"/>
    <property type="molecule type" value="Genomic_DNA"/>
</dbReference>
<dbReference type="VEuPathDB" id="FungiDB:GGTG_11748"/>
<name>J3PE25_GAET3</name>
<feature type="compositionally biased region" description="Pro residues" evidence="1">
    <location>
        <begin position="32"/>
        <end position="44"/>
    </location>
</feature>
<evidence type="ECO:0000313" key="3">
    <source>
        <dbReference type="EnsemblFungi" id="EJT70725"/>
    </source>
</evidence>
<feature type="compositionally biased region" description="Low complexity" evidence="1">
    <location>
        <begin position="21"/>
        <end position="31"/>
    </location>
</feature>
<reference evidence="2" key="3">
    <citation type="submission" date="2010-09" db="EMBL/GenBank/DDBJ databases">
        <title>Annotation of Gaeumannomyces graminis var. tritici R3-111a-1.</title>
        <authorList>
            <consortium name="The Broad Institute Genome Sequencing Platform"/>
            <person name="Ma L.-J."/>
            <person name="Dead R."/>
            <person name="Young S.K."/>
            <person name="Zeng Q."/>
            <person name="Gargeya S."/>
            <person name="Fitzgerald M."/>
            <person name="Haas B."/>
            <person name="Abouelleil A."/>
            <person name="Alvarado L."/>
            <person name="Arachchi H.M."/>
            <person name="Berlin A."/>
            <person name="Brown A."/>
            <person name="Chapman S.B."/>
            <person name="Chen Z."/>
            <person name="Dunbar C."/>
            <person name="Freedman E."/>
            <person name="Gearin G."/>
            <person name="Gellesch M."/>
            <person name="Goldberg J."/>
            <person name="Griggs A."/>
            <person name="Gujja S."/>
            <person name="Heiman D."/>
            <person name="Howarth C."/>
            <person name="Larson L."/>
            <person name="Lui A."/>
            <person name="MacDonald P.J.P."/>
            <person name="Mehta T."/>
            <person name="Montmayeur A."/>
            <person name="Murphy C."/>
            <person name="Neiman D."/>
            <person name="Pearson M."/>
            <person name="Priest M."/>
            <person name="Roberts A."/>
            <person name="Saif S."/>
            <person name="Shea T."/>
            <person name="Shenoy N."/>
            <person name="Sisk P."/>
            <person name="Stolte C."/>
            <person name="Sykes S."/>
            <person name="Yandava C."/>
            <person name="Wortman J."/>
            <person name="Nusbaum C."/>
            <person name="Birren B."/>
        </authorList>
    </citation>
    <scope>NUCLEOTIDE SEQUENCE</scope>
    <source>
        <strain evidence="2">R3-111a-1</strain>
    </source>
</reference>
<reference evidence="3" key="5">
    <citation type="submission" date="2018-04" db="UniProtKB">
        <authorList>
            <consortium name="EnsemblFungi"/>
        </authorList>
    </citation>
    <scope>IDENTIFICATION</scope>
    <source>
        <strain evidence="3">R3-111a-1</strain>
    </source>
</reference>
<proteinExistence type="predicted"/>